<evidence type="ECO:0000313" key="2">
    <source>
        <dbReference type="EMBL" id="EFK57606.1"/>
    </source>
</evidence>
<accession>D7VNV9</accession>
<dbReference type="GeneID" id="95427740"/>
<dbReference type="HOGENOM" id="CLU_2144233_0_0_10"/>
<organism evidence="2 3">
    <name type="scientific">Sphingobacterium spiritivorum ATCC 33861</name>
    <dbReference type="NCBI Taxonomy" id="525373"/>
    <lineage>
        <taxon>Bacteria</taxon>
        <taxon>Pseudomonadati</taxon>
        <taxon>Bacteroidota</taxon>
        <taxon>Sphingobacteriia</taxon>
        <taxon>Sphingobacteriales</taxon>
        <taxon>Sphingobacteriaceae</taxon>
        <taxon>Sphingobacterium</taxon>
    </lineage>
</organism>
<proteinExistence type="predicted"/>
<reference evidence="2" key="1">
    <citation type="submission" date="2010-07" db="EMBL/GenBank/DDBJ databases">
        <authorList>
            <person name="Muzny D."/>
            <person name="Qin X."/>
            <person name="Buhay C."/>
            <person name="Dugan-Rocha S."/>
            <person name="Ding Y."/>
            <person name="Chen G."/>
            <person name="Hawes A."/>
            <person name="Holder M."/>
            <person name="Jhangiani S."/>
            <person name="Johnson A."/>
            <person name="Khan Z."/>
            <person name="Li Z."/>
            <person name="Liu W."/>
            <person name="Liu X."/>
            <person name="Perez L."/>
            <person name="Shen H."/>
            <person name="Wang Q."/>
            <person name="Watt J."/>
            <person name="Xi L."/>
            <person name="Xin Y."/>
            <person name="Zhou J."/>
            <person name="Deng J."/>
            <person name="Jiang H."/>
            <person name="Liu Y."/>
            <person name="Qu J."/>
            <person name="Song X.-Z."/>
            <person name="Zhang L."/>
            <person name="Villasana D."/>
            <person name="Johnson A."/>
            <person name="Liu J."/>
            <person name="Liyanage D."/>
            <person name="Lorensuhewa L."/>
            <person name="Robinson T."/>
            <person name="Song A."/>
            <person name="Song B.-B."/>
            <person name="Dinh H."/>
            <person name="Thornton R."/>
            <person name="Coyle M."/>
            <person name="Francisco L."/>
            <person name="Jackson L."/>
            <person name="Javaid M."/>
            <person name="Korchina V."/>
            <person name="Kovar C."/>
            <person name="Mata R."/>
            <person name="Mathew T."/>
            <person name="Ngo R."/>
            <person name="Nguyen L."/>
            <person name="Nguyen N."/>
            <person name="Okwuonu G."/>
            <person name="Ongeri F."/>
            <person name="Pham C."/>
            <person name="Simmons D."/>
            <person name="Wilczek-Boney K."/>
            <person name="Hale W."/>
            <person name="Jakkamsetti A."/>
            <person name="Pham P."/>
            <person name="Ruth R."/>
            <person name="San Lucas F."/>
            <person name="Warren J."/>
            <person name="Zhang J."/>
            <person name="Zhao Z."/>
            <person name="Zhou C."/>
            <person name="Zhu D."/>
            <person name="Lee S."/>
            <person name="Bess C."/>
            <person name="Blankenburg K."/>
            <person name="Forbes L."/>
            <person name="Fu Q."/>
            <person name="Gubbala S."/>
            <person name="Hirani K."/>
            <person name="Jayaseelan J.C."/>
            <person name="Lara F."/>
            <person name="Munidasa M."/>
            <person name="Palculict T."/>
            <person name="Patil S."/>
            <person name="Pu L.-L."/>
            <person name="Saada N."/>
            <person name="Tang L."/>
            <person name="Weissenberger G."/>
            <person name="Zhu Y."/>
            <person name="Hemphill L."/>
            <person name="Shang Y."/>
            <person name="Youmans B."/>
            <person name="Ayvaz T."/>
            <person name="Ross M."/>
            <person name="Santibanez J."/>
            <person name="Aqrawi P."/>
            <person name="Gross S."/>
            <person name="Joshi V."/>
            <person name="Fowler G."/>
            <person name="Nazareth L."/>
            <person name="Reid J."/>
            <person name="Worley K."/>
            <person name="Petrosino J."/>
            <person name="Highlander S."/>
            <person name="Gibbs R."/>
        </authorList>
    </citation>
    <scope>NUCLEOTIDE SEQUENCE [LARGE SCALE GENOMIC DNA]</scope>
    <source>
        <strain evidence="2">ATCC 33861</strain>
    </source>
</reference>
<dbReference type="EMBL" id="ACHA02000011">
    <property type="protein sequence ID" value="EFK57606.1"/>
    <property type="molecule type" value="Genomic_DNA"/>
</dbReference>
<name>D7VNV9_SPHSI</name>
<evidence type="ECO:0000259" key="1">
    <source>
        <dbReference type="Pfam" id="PF02698"/>
    </source>
</evidence>
<dbReference type="Proteomes" id="UP000006258">
    <property type="component" value="Unassembled WGS sequence"/>
</dbReference>
<keyword evidence="3" id="KW-1185">Reference proteome</keyword>
<feature type="domain" description="DUF218" evidence="1">
    <location>
        <begin position="11"/>
        <end position="94"/>
    </location>
</feature>
<dbReference type="Gene3D" id="3.40.50.620">
    <property type="entry name" value="HUPs"/>
    <property type="match status" value="1"/>
</dbReference>
<gene>
    <name evidence="2" type="ORF">HMPREF0766_12679</name>
</gene>
<dbReference type="InterPro" id="IPR014729">
    <property type="entry name" value="Rossmann-like_a/b/a_fold"/>
</dbReference>
<sequence length="112" mass="12814">MLAPENYFYSRKYLVNKGIPDTAILDGPLSTNTVEDFKLSKELTSQLNPDILVVITSDFHMQRAGILYRRFTDGSKVLFMPAPSSLSEEELIPLIEHETRAVKKLHEEMDEQ</sequence>
<protein>
    <recommendedName>
        <fullName evidence="1">DUF218 domain-containing protein</fullName>
    </recommendedName>
</protein>
<evidence type="ECO:0000313" key="3">
    <source>
        <dbReference type="Proteomes" id="UP000006258"/>
    </source>
</evidence>
<dbReference type="eggNOG" id="COG1434">
    <property type="taxonomic scope" value="Bacteria"/>
</dbReference>
<dbReference type="CDD" id="cd06259">
    <property type="entry name" value="YdcF-like"/>
    <property type="match status" value="1"/>
</dbReference>
<dbReference type="AlphaFoldDB" id="D7VNV9"/>
<dbReference type="Pfam" id="PF02698">
    <property type="entry name" value="DUF218"/>
    <property type="match status" value="1"/>
</dbReference>
<dbReference type="RefSeq" id="WP_002993316.1">
    <property type="nucleotide sequence ID" value="NZ_GL379770.1"/>
</dbReference>
<dbReference type="InterPro" id="IPR003848">
    <property type="entry name" value="DUF218"/>
</dbReference>
<comment type="caution">
    <text evidence="2">The sequence shown here is derived from an EMBL/GenBank/DDBJ whole genome shotgun (WGS) entry which is preliminary data.</text>
</comment>